<evidence type="ECO:0000313" key="1">
    <source>
        <dbReference type="EMBL" id="RGK83930.1"/>
    </source>
</evidence>
<dbReference type="RefSeq" id="WP_119957836.1">
    <property type="nucleotide sequence ID" value="NZ_CALNHV010000010.1"/>
</dbReference>
<dbReference type="Proteomes" id="UP000260874">
    <property type="component" value="Unassembled WGS sequence"/>
</dbReference>
<gene>
    <name evidence="1" type="ORF">DXC91_13885</name>
</gene>
<name>A0A3E4PVC4_BACUN</name>
<dbReference type="EMBL" id="QSRB01000012">
    <property type="protein sequence ID" value="RGK83930.1"/>
    <property type="molecule type" value="Genomic_DNA"/>
</dbReference>
<reference evidence="1 2" key="1">
    <citation type="submission" date="2018-08" db="EMBL/GenBank/DDBJ databases">
        <title>A genome reference for cultivated species of the human gut microbiota.</title>
        <authorList>
            <person name="Zou Y."/>
            <person name="Xue W."/>
            <person name="Luo G."/>
        </authorList>
    </citation>
    <scope>NUCLEOTIDE SEQUENCE [LARGE SCALE GENOMIC DNA]</scope>
    <source>
        <strain evidence="1 2">TF09-22</strain>
    </source>
</reference>
<proteinExistence type="predicted"/>
<dbReference type="AlphaFoldDB" id="A0A3E4PVC4"/>
<organism evidence="1 2">
    <name type="scientific">Bacteroides uniformis</name>
    <dbReference type="NCBI Taxonomy" id="820"/>
    <lineage>
        <taxon>Bacteria</taxon>
        <taxon>Pseudomonadati</taxon>
        <taxon>Bacteroidota</taxon>
        <taxon>Bacteroidia</taxon>
        <taxon>Bacteroidales</taxon>
        <taxon>Bacteroidaceae</taxon>
        <taxon>Bacteroides</taxon>
    </lineage>
</organism>
<accession>A0A3E4PVC4</accession>
<protein>
    <submittedName>
        <fullName evidence="1">Uncharacterized protein</fullName>
    </submittedName>
</protein>
<comment type="caution">
    <text evidence="1">The sequence shown here is derived from an EMBL/GenBank/DDBJ whole genome shotgun (WGS) entry which is preliminary data.</text>
</comment>
<sequence>MNRQVIVGSWKNIATDTVLTFYTDGRFRLVNGTIQYNGSYSWNMDDLVLDCGLFGIDDQIVNVDTFLGTRLELSHGFAYKPTYGESLLNGNYDYVFFNY</sequence>
<evidence type="ECO:0000313" key="2">
    <source>
        <dbReference type="Proteomes" id="UP000260874"/>
    </source>
</evidence>